<name>A0ABT5FIJ4_9GAMM</name>
<evidence type="ECO:0000256" key="1">
    <source>
        <dbReference type="SAM" id="Coils"/>
    </source>
</evidence>
<dbReference type="RefSeq" id="WP_272182050.1">
    <property type="nucleotide sequence ID" value="NZ_JAQOMS010000002.1"/>
</dbReference>
<organism evidence="2 3">
    <name type="scientific">Psychrosphaera algicola</name>
    <dbReference type="NCBI Taxonomy" id="3023714"/>
    <lineage>
        <taxon>Bacteria</taxon>
        <taxon>Pseudomonadati</taxon>
        <taxon>Pseudomonadota</taxon>
        <taxon>Gammaproteobacteria</taxon>
        <taxon>Alteromonadales</taxon>
        <taxon>Pseudoalteromonadaceae</taxon>
        <taxon>Psychrosphaera</taxon>
    </lineage>
</organism>
<evidence type="ECO:0000313" key="2">
    <source>
        <dbReference type="EMBL" id="MDC2891002.1"/>
    </source>
</evidence>
<evidence type="ECO:0000313" key="3">
    <source>
        <dbReference type="Proteomes" id="UP001528411"/>
    </source>
</evidence>
<dbReference type="Gene3D" id="1.20.1270.340">
    <property type="match status" value="1"/>
</dbReference>
<accession>A0ABT5FIJ4</accession>
<dbReference type="Proteomes" id="UP001528411">
    <property type="component" value="Unassembled WGS sequence"/>
</dbReference>
<keyword evidence="1" id="KW-0175">Coiled coil</keyword>
<protein>
    <submittedName>
        <fullName evidence="2">Primosomal replication protein</fullName>
    </submittedName>
</protein>
<reference evidence="2 3" key="1">
    <citation type="submission" date="2023-01" db="EMBL/GenBank/DDBJ databases">
        <title>Psychrosphaera sp. nov., isolated from marine algae.</title>
        <authorList>
            <person name="Bayburt H."/>
            <person name="Choi B.J."/>
            <person name="Kim J.M."/>
            <person name="Choi D.G."/>
            <person name="Jeon C.O."/>
        </authorList>
    </citation>
    <scope>NUCLEOTIDE SEQUENCE [LARGE SCALE GENOMIC DNA]</scope>
    <source>
        <strain evidence="2 3">G1-22</strain>
    </source>
</reference>
<dbReference type="InterPro" id="IPR038338">
    <property type="entry name" value="PriC_sf"/>
</dbReference>
<dbReference type="InterPro" id="IPR010890">
    <property type="entry name" value="PriC"/>
</dbReference>
<keyword evidence="3" id="KW-1185">Reference proteome</keyword>
<feature type="coiled-coil region" evidence="1">
    <location>
        <begin position="136"/>
        <end position="197"/>
    </location>
</feature>
<comment type="caution">
    <text evidence="2">The sequence shown here is derived from an EMBL/GenBank/DDBJ whole genome shotgun (WGS) entry which is preliminary data.</text>
</comment>
<gene>
    <name evidence="2" type="ORF">PN838_22570</name>
</gene>
<dbReference type="EMBL" id="JAQOMS010000002">
    <property type="protein sequence ID" value="MDC2891002.1"/>
    <property type="molecule type" value="Genomic_DNA"/>
</dbReference>
<proteinExistence type="predicted"/>
<dbReference type="Pfam" id="PF07445">
    <property type="entry name" value="PriC"/>
    <property type="match status" value="1"/>
</dbReference>
<sequence length="199" mass="23370">MNSSTNNYQILCQQFESLKEQLNAISILPEKWFAKNDLFNSTTFYTRSDELKDYVLELENNVKKLGSIHNIQLMEHLSVRVADQFSCFRGLLNSVVLNTKSKTYNATHRKQINKVKQFAKQARASSRSLYEELSKLQEFERRLVDMVAEKQQTLNKYSGQAQRQTLQDDVLVTHQRLGRCRQAISKIEEQIQKLDERQY</sequence>